<proteinExistence type="predicted"/>
<protein>
    <submittedName>
        <fullName evidence="3">BQ2448_5827 protein</fullName>
    </submittedName>
</protein>
<dbReference type="InterPro" id="IPR007483">
    <property type="entry name" value="Hamartin"/>
</dbReference>
<keyword evidence="4" id="KW-1185">Reference proteome</keyword>
<dbReference type="GO" id="GO:0051726">
    <property type="term" value="P:regulation of cell cycle"/>
    <property type="evidence" value="ECO:0007669"/>
    <property type="project" value="TreeGrafter"/>
</dbReference>
<feature type="compositionally biased region" description="Polar residues" evidence="2">
    <location>
        <begin position="219"/>
        <end position="236"/>
    </location>
</feature>
<evidence type="ECO:0000256" key="1">
    <source>
        <dbReference type="SAM" id="Coils"/>
    </source>
</evidence>
<feature type="coiled-coil region" evidence="1">
    <location>
        <begin position="941"/>
        <end position="968"/>
    </location>
</feature>
<feature type="compositionally biased region" description="Low complexity" evidence="2">
    <location>
        <begin position="644"/>
        <end position="657"/>
    </location>
</feature>
<reference evidence="4" key="1">
    <citation type="submission" date="2016-09" db="EMBL/GenBank/DDBJ databases">
        <authorList>
            <person name="Jeantristanb JTB J.-T."/>
            <person name="Ricardo R."/>
        </authorList>
    </citation>
    <scope>NUCLEOTIDE SEQUENCE [LARGE SCALE GENOMIC DNA]</scope>
</reference>
<feature type="compositionally biased region" description="Polar residues" evidence="2">
    <location>
        <begin position="658"/>
        <end position="671"/>
    </location>
</feature>
<dbReference type="GO" id="GO:0033596">
    <property type="term" value="C:TSC1-TSC2 complex"/>
    <property type="evidence" value="ECO:0007669"/>
    <property type="project" value="TreeGrafter"/>
</dbReference>
<gene>
    <name evidence="3" type="ORF">BQ2448_5827</name>
</gene>
<feature type="compositionally biased region" description="Low complexity" evidence="2">
    <location>
        <begin position="55"/>
        <end position="73"/>
    </location>
</feature>
<name>A0A238F5E4_9BASI</name>
<dbReference type="EMBL" id="FMSP01000001">
    <property type="protein sequence ID" value="SCV67181.1"/>
    <property type="molecule type" value="Genomic_DNA"/>
</dbReference>
<dbReference type="PANTHER" id="PTHR15154:SF2">
    <property type="entry name" value="HAMARTIN"/>
    <property type="match status" value="1"/>
</dbReference>
<feature type="compositionally biased region" description="Basic and acidic residues" evidence="2">
    <location>
        <begin position="190"/>
        <end position="203"/>
    </location>
</feature>
<feature type="coiled-coil region" evidence="1">
    <location>
        <begin position="738"/>
        <end position="915"/>
    </location>
</feature>
<dbReference type="GO" id="GO:0032007">
    <property type="term" value="P:negative regulation of TOR signaling"/>
    <property type="evidence" value="ECO:0007669"/>
    <property type="project" value="TreeGrafter"/>
</dbReference>
<dbReference type="PANTHER" id="PTHR15154">
    <property type="entry name" value="HAMARTIN"/>
    <property type="match status" value="1"/>
</dbReference>
<dbReference type="STRING" id="269621.A0A238F5E4"/>
<dbReference type="AlphaFoldDB" id="A0A238F5E4"/>
<feature type="region of interest" description="Disordered" evidence="2">
    <location>
        <begin position="537"/>
        <end position="592"/>
    </location>
</feature>
<feature type="compositionally biased region" description="Polar residues" evidence="2">
    <location>
        <begin position="608"/>
        <end position="622"/>
    </location>
</feature>
<sequence length="982" mass="107617">MYVIAFSSRTFPFRDSRRRDEASAKELLGHLSALFDSAAAQASTSNSTAATAATATVSSSTSTSTSTSTSPTSSPFPTLRIPASLEASIQEHINTFASTFPDSAHEAKERERTRWREGLLELWASAEPRAGTEIEPQAVARVSAFLILLCQLSADGNDYDDSSAIVTRHDIAKVWWNAVLRRVILGSGKDPQRSDDRPSAPERSRRRKSGKSEKGKDTATPSSTLVPAQPSSTSKIASDPLIKPLTVSREALEASTRMVVWGMSPTQEESDHEGQYVPPFFATVREEYEQKALASLKGFDEGYGVRNLQECLINWGEKFYVRLFDQMAPFVTVSRSPQLPTLSLLVAFLSRHPDKAKGIHETPLLGALVTLCLTSRDSASVILGVKCLVISLVQLTVLIGDHLPNLFAIYARLVCWERPDDLLEDSPSEDTDDSPIVSVETPDPMLLFSCLYGIFPCNFTAFLRDATGYLRSKNWSGPLEAYSLFDTASPLVARHTLHPALLSSDAASELTDVARFGDADAAGVMALCDQTVVHEGPEFVPEASTTPRPSRGRRAASGRASAESRPGSLRPSQIRKSSASGSRSRSPIPHLPLATHFSNFQARQTNGSTLLKSVPTNRSGSLPRTPITDLADHSHPAWSGLITSSSESSVHPSTASSRASSINGSPSTIHGTLSAPAPADYLDSHSRSRIRGLHLPGSQVRKLENEIALLQGEVEFQCYLKQIHLQYMGTLHRQKVLESGAEAERQALNRTIRTLKAQLKQTKSSLDQLRNESSTIKVNWVSHIDDLREKLKTVRENKNKADQEGKTLKAQLEVVKEREAKLQKELDTTGAEFLDLRNQVAMDSEKLGRLEEYEKRIAALTKAVAISDADLVKFKEQKRQMDLLAAEAQKAEMLRESIEAEAATLRQQLRAKGDELAMLRQANHVTSSPAVATTTITKDDHAKLQEELARLRTKNQELVVQVMELQQEPASHGSAQGHSEEA</sequence>
<dbReference type="OrthoDB" id="28737at2759"/>
<keyword evidence="1" id="KW-0175">Coiled coil</keyword>
<dbReference type="Proteomes" id="UP000198372">
    <property type="component" value="Unassembled WGS sequence"/>
</dbReference>
<accession>A0A238F5E4</accession>
<feature type="region of interest" description="Disordered" evidence="2">
    <location>
        <begin position="608"/>
        <end position="680"/>
    </location>
</feature>
<evidence type="ECO:0000313" key="4">
    <source>
        <dbReference type="Proteomes" id="UP000198372"/>
    </source>
</evidence>
<feature type="region of interest" description="Disordered" evidence="2">
    <location>
        <begin position="55"/>
        <end position="78"/>
    </location>
</feature>
<organism evidence="3 4">
    <name type="scientific">Microbotryum intermedium</name>
    <dbReference type="NCBI Taxonomy" id="269621"/>
    <lineage>
        <taxon>Eukaryota</taxon>
        <taxon>Fungi</taxon>
        <taxon>Dikarya</taxon>
        <taxon>Basidiomycota</taxon>
        <taxon>Pucciniomycotina</taxon>
        <taxon>Microbotryomycetes</taxon>
        <taxon>Microbotryales</taxon>
        <taxon>Microbotryaceae</taxon>
        <taxon>Microbotryum</taxon>
    </lineage>
</organism>
<feature type="compositionally biased region" description="Low complexity" evidence="2">
    <location>
        <begin position="557"/>
        <end position="586"/>
    </location>
</feature>
<feature type="region of interest" description="Disordered" evidence="2">
    <location>
        <begin position="188"/>
        <end position="237"/>
    </location>
</feature>
<evidence type="ECO:0000256" key="2">
    <source>
        <dbReference type="SAM" id="MobiDB-lite"/>
    </source>
</evidence>
<dbReference type="Pfam" id="PF04388">
    <property type="entry name" value="Hamartin"/>
    <property type="match status" value="1"/>
</dbReference>
<evidence type="ECO:0000313" key="3">
    <source>
        <dbReference type="EMBL" id="SCV67181.1"/>
    </source>
</evidence>